<evidence type="ECO:0000259" key="4">
    <source>
        <dbReference type="Pfam" id="PF23585"/>
    </source>
</evidence>
<evidence type="ECO:0000313" key="6">
    <source>
        <dbReference type="Proteomes" id="UP000308014"/>
    </source>
</evidence>
<evidence type="ECO:0000256" key="1">
    <source>
        <dbReference type="SAM" id="Coils"/>
    </source>
</evidence>
<dbReference type="PANTHER" id="PTHR42028">
    <property type="entry name" value="CHROMOSOME 1, WHOLE GENOME SHOTGUN SEQUENCE"/>
    <property type="match status" value="1"/>
</dbReference>
<dbReference type="AlphaFoldDB" id="A0A4S8WF32"/>
<name>A0A4S8WF32_AURPU</name>
<reference evidence="5 6" key="1">
    <citation type="submission" date="2018-10" db="EMBL/GenBank/DDBJ databases">
        <title>Fifty Aureobasidium pullulans genomes reveal a recombining polyextremotolerant generalist.</title>
        <authorList>
            <person name="Gostincar C."/>
            <person name="Turk M."/>
            <person name="Zajc J."/>
            <person name="Gunde-Cimerman N."/>
        </authorList>
    </citation>
    <scope>NUCLEOTIDE SEQUENCE [LARGE SCALE GENOMIC DNA]</scope>
    <source>
        <strain evidence="5 6">EXF-11318</strain>
    </source>
</reference>
<feature type="region of interest" description="Disordered" evidence="2">
    <location>
        <begin position="430"/>
        <end position="453"/>
    </location>
</feature>
<dbReference type="EMBL" id="QZAJ01000002">
    <property type="protein sequence ID" value="THW24192.1"/>
    <property type="molecule type" value="Genomic_DNA"/>
</dbReference>
<feature type="signal peptide" evidence="3">
    <location>
        <begin position="1"/>
        <end position="19"/>
    </location>
</feature>
<feature type="region of interest" description="Disordered" evidence="2">
    <location>
        <begin position="533"/>
        <end position="566"/>
    </location>
</feature>
<feature type="chain" id="PRO_5020458766" description="DUF7137 domain-containing protein" evidence="3">
    <location>
        <begin position="20"/>
        <end position="1038"/>
    </location>
</feature>
<feature type="coiled-coil region" evidence="1">
    <location>
        <begin position="961"/>
        <end position="988"/>
    </location>
</feature>
<dbReference type="PANTHER" id="PTHR42028:SF1">
    <property type="entry name" value="YALI0E30657P"/>
    <property type="match status" value="1"/>
</dbReference>
<sequence>MRPAQLLSSIALFSALSSASAPWSESFHLKAIREINDFVFPRQDNSGYGGIAMITPNVYSSSSYYKVGEFVTFAWNMTSLSVTPTAVDVFATCTANQNLYTLTANMTMNGSTGAVTWDTGDYQASATVPLLTETYTLIIMDAALPAISATAVYGGLPVYSGHKFGMYTKQAYANNSNAVPTCVTCKSAAIRSSSLEKQTLGFVFGSMSVRSRLAAELQYRTNKYEIKEKIYLLLKDVFQGTRKDASHQEIQEKLKKVQGNPDLDALESLYPKISIFRNAALLARKGLFEVDEKKNLTYLDATGAARAEAPLVRRNFRGTPRNETKQAFVERLENLMAASQEVRELKELYGFERLCANLRQMIRAGLFLVDYDLHPSREQAIVAASKISGERVTTTKAIREGSEHDLNLPLNDHLESSKHASSKLRGLISFKPSDESKDNLPSSLSAHHNEHSTAVEVDNEEIEENNHLVEEIAPPTTLPWSIVRLPNMNEVEPSKNRNLVPGPNRLRMFEAQQTFMALDDDINECMSMAVSSTGIPALPTSPTLENRMDEQKDPSISKPSTSEPTRLPALQELGLGSGLGQELNLSGLRLDGLELEDTPSFLHILEPVENKHANANKNSQASVTLEDAVSPTDLWTYISESKEVSEDAPDAPDALQLSSQNNFSSLATWRYKPVEPIKMRYKSPETDMKSATESGPDTQSKPDTDSKPEKIEDQKRSTQIDELRMIDLDEHEATIPKAESAEVADDPQETCSEQQKERKSLLREAEESLRKADRPNPKARDGPRAKDMVKNKVPEEISQYATMPVPETYDLYLPYRVQYKLLTYLQASLETVCFGYLKREHSHTLEGSDSLREVEYPENLELPQYVNIFREHVEFDSQALNKYLDKPVKYLYNSLVWLRHYTVHRRQVNIGYLYVWVNDARSLAKLVGDSKAAEQFETTQFKLERLLAGLKRRRVKYEDKLLATVKELAAKRAELDRLEKEAMETYVRDVKQSKTRAENSLSVKLEDLVPEPEKAQDVSSPEPASGGILSGLKSLVGA</sequence>
<organism evidence="5 6">
    <name type="scientific">Aureobasidium pullulans</name>
    <name type="common">Black yeast</name>
    <name type="synonym">Pullularia pullulans</name>
    <dbReference type="NCBI Taxonomy" id="5580"/>
    <lineage>
        <taxon>Eukaryota</taxon>
        <taxon>Fungi</taxon>
        <taxon>Dikarya</taxon>
        <taxon>Ascomycota</taxon>
        <taxon>Pezizomycotina</taxon>
        <taxon>Dothideomycetes</taxon>
        <taxon>Dothideomycetidae</taxon>
        <taxon>Dothideales</taxon>
        <taxon>Saccotheciaceae</taxon>
        <taxon>Aureobasidium</taxon>
    </lineage>
</organism>
<feature type="compositionally biased region" description="Basic and acidic residues" evidence="2">
    <location>
        <begin position="700"/>
        <end position="725"/>
    </location>
</feature>
<feature type="region of interest" description="Disordered" evidence="2">
    <location>
        <begin position="996"/>
        <end position="1038"/>
    </location>
</feature>
<feature type="compositionally biased region" description="Basic and acidic residues" evidence="2">
    <location>
        <begin position="754"/>
        <end position="789"/>
    </location>
</feature>
<feature type="compositionally biased region" description="Basic and acidic residues" evidence="2">
    <location>
        <begin position="546"/>
        <end position="555"/>
    </location>
</feature>
<feature type="region of interest" description="Disordered" evidence="2">
    <location>
        <begin position="680"/>
        <end position="725"/>
    </location>
</feature>
<gene>
    <name evidence="5" type="ORF">D6D24_00190</name>
</gene>
<feature type="region of interest" description="Disordered" evidence="2">
    <location>
        <begin position="737"/>
        <end position="789"/>
    </location>
</feature>
<evidence type="ECO:0000256" key="3">
    <source>
        <dbReference type="SAM" id="SignalP"/>
    </source>
</evidence>
<dbReference type="InterPro" id="IPR055561">
    <property type="entry name" value="DUF7137"/>
</dbReference>
<feature type="compositionally biased region" description="Polar residues" evidence="2">
    <location>
        <begin position="533"/>
        <end position="544"/>
    </location>
</feature>
<dbReference type="Pfam" id="PF23585">
    <property type="entry name" value="DUF7137"/>
    <property type="match status" value="1"/>
</dbReference>
<proteinExistence type="predicted"/>
<evidence type="ECO:0000256" key="2">
    <source>
        <dbReference type="SAM" id="MobiDB-lite"/>
    </source>
</evidence>
<keyword evidence="1" id="KW-0175">Coiled coil</keyword>
<keyword evidence="3" id="KW-0732">Signal</keyword>
<feature type="compositionally biased region" description="Basic and acidic residues" evidence="2">
    <location>
        <begin position="1004"/>
        <end position="1016"/>
    </location>
</feature>
<comment type="caution">
    <text evidence="5">The sequence shown here is derived from an EMBL/GenBank/DDBJ whole genome shotgun (WGS) entry which is preliminary data.</text>
</comment>
<accession>A0A4S8WF32</accession>
<feature type="domain" description="DUF7137" evidence="4">
    <location>
        <begin position="48"/>
        <end position="177"/>
    </location>
</feature>
<evidence type="ECO:0000313" key="5">
    <source>
        <dbReference type="EMBL" id="THW24192.1"/>
    </source>
</evidence>
<protein>
    <recommendedName>
        <fullName evidence="4">DUF7137 domain-containing protein</fullName>
    </recommendedName>
</protein>
<dbReference type="Proteomes" id="UP000308014">
    <property type="component" value="Unassembled WGS sequence"/>
</dbReference>
<feature type="compositionally biased region" description="Basic and acidic residues" evidence="2">
    <location>
        <begin position="680"/>
        <end position="690"/>
    </location>
</feature>